<keyword evidence="1 4" id="KW-0808">Transferase</keyword>
<dbReference type="PANTHER" id="PTHR43877">
    <property type="entry name" value="AMINOALKYLPHOSPHONATE N-ACETYLTRANSFERASE-RELATED-RELATED"/>
    <property type="match status" value="1"/>
</dbReference>
<evidence type="ECO:0000259" key="3">
    <source>
        <dbReference type="PROSITE" id="PS51186"/>
    </source>
</evidence>
<dbReference type="InterPro" id="IPR016181">
    <property type="entry name" value="Acyl_CoA_acyltransferase"/>
</dbReference>
<dbReference type="SUPFAM" id="SSF55729">
    <property type="entry name" value="Acyl-CoA N-acyltransferases (Nat)"/>
    <property type="match status" value="1"/>
</dbReference>
<accession>A0A1D8G992</accession>
<dbReference type="Gene3D" id="3.40.630.30">
    <property type="match status" value="1"/>
</dbReference>
<gene>
    <name evidence="4" type="ORF">A4G23_04921</name>
</gene>
<keyword evidence="2" id="KW-0012">Acyltransferase</keyword>
<dbReference type="RefSeq" id="WP_237282283.1">
    <property type="nucleotide sequence ID" value="NZ_CP017316.1"/>
</dbReference>
<name>A0A1D8G992_9ACTN</name>
<dbReference type="STRING" id="285473.A4G23_04921"/>
<dbReference type="Proteomes" id="UP000095349">
    <property type="component" value="Chromosome"/>
</dbReference>
<dbReference type="PROSITE" id="PS51186">
    <property type="entry name" value="GNAT"/>
    <property type="match status" value="1"/>
</dbReference>
<dbReference type="Pfam" id="PF00583">
    <property type="entry name" value="Acetyltransf_1"/>
    <property type="match status" value="1"/>
</dbReference>
<reference evidence="4 5" key="1">
    <citation type="submission" date="2016-09" db="EMBL/GenBank/DDBJ databases">
        <title>Streptomyces rubrolavendulae MJM4426 Genome sequencing and assembly.</title>
        <authorList>
            <person name="Kim J.-G."/>
        </authorList>
    </citation>
    <scope>NUCLEOTIDE SEQUENCE [LARGE SCALE GENOMIC DNA]</scope>
    <source>
        <strain evidence="4 5">MJM4426</strain>
    </source>
</reference>
<organism evidence="4 5">
    <name type="scientific">Streptomyces rubrolavendulae</name>
    <dbReference type="NCBI Taxonomy" id="285473"/>
    <lineage>
        <taxon>Bacteria</taxon>
        <taxon>Bacillati</taxon>
        <taxon>Actinomycetota</taxon>
        <taxon>Actinomycetes</taxon>
        <taxon>Kitasatosporales</taxon>
        <taxon>Streptomycetaceae</taxon>
        <taxon>Streptomyces</taxon>
    </lineage>
</organism>
<dbReference type="InterPro" id="IPR050832">
    <property type="entry name" value="Bact_Acetyltransf"/>
</dbReference>
<feature type="domain" description="N-acetyltransferase" evidence="3">
    <location>
        <begin position="3"/>
        <end position="171"/>
    </location>
</feature>
<dbReference type="GO" id="GO:0016747">
    <property type="term" value="F:acyltransferase activity, transferring groups other than amino-acyl groups"/>
    <property type="evidence" value="ECO:0007669"/>
    <property type="project" value="InterPro"/>
</dbReference>
<evidence type="ECO:0000313" key="4">
    <source>
        <dbReference type="EMBL" id="AOT62029.1"/>
    </source>
</evidence>
<protein>
    <submittedName>
        <fullName evidence="4">Putative acetyltransferase</fullName>
    </submittedName>
</protein>
<evidence type="ECO:0000256" key="1">
    <source>
        <dbReference type="ARBA" id="ARBA00022679"/>
    </source>
</evidence>
<dbReference type="PATRIC" id="fig|285473.5.peg.5188"/>
<proteinExistence type="predicted"/>
<dbReference type="AlphaFoldDB" id="A0A1D8G992"/>
<dbReference type="CDD" id="cd04301">
    <property type="entry name" value="NAT_SF"/>
    <property type="match status" value="1"/>
</dbReference>
<dbReference type="EMBL" id="CP017316">
    <property type="protein sequence ID" value="AOT62029.1"/>
    <property type="molecule type" value="Genomic_DNA"/>
</dbReference>
<sequence length="171" mass="17901">MTVLVRGMTEADCAAVAGVRVAGWRFAYRGLLPEAYLAAMSPEEGASAHREQLARAGERGAHLVAERAREVVGWAAFGPDRSPGAGPGDGELYALYVRPDVVGTGVGRALADEVAARAAALGYGRLSLWVLEGNARGRRFYAKAGFAPDGASEPWEVGGATVVEVRYAKGL</sequence>
<evidence type="ECO:0000256" key="2">
    <source>
        <dbReference type="ARBA" id="ARBA00023315"/>
    </source>
</evidence>
<dbReference type="InterPro" id="IPR000182">
    <property type="entry name" value="GNAT_dom"/>
</dbReference>
<keyword evidence="5" id="KW-1185">Reference proteome</keyword>
<evidence type="ECO:0000313" key="5">
    <source>
        <dbReference type="Proteomes" id="UP000095349"/>
    </source>
</evidence>
<dbReference type="KEGG" id="srn:A4G23_04921"/>